<dbReference type="Proteomes" id="UP001472677">
    <property type="component" value="Unassembled WGS sequence"/>
</dbReference>
<comment type="caution">
    <text evidence="2">The sequence shown here is derived from an EMBL/GenBank/DDBJ whole genome shotgun (WGS) entry which is preliminary data.</text>
</comment>
<keyword evidence="1" id="KW-0472">Membrane</keyword>
<sequence>MKSNPLFIRSSMYKNLSPYIHKSSLLSNPHYKITVASATAPPPILTSPSRHEPLLSNPNPTPIFPASFLPPARLMLTMVSWLRTRRRRCLLLLICSPLLIPFLCATFPLLCLVEVCFRIYRRSSGGKAAAAAAAAQEDEENRMRRCEEGCYGDGEGREAGLLQRYLEDQLALVGSVYDCGDDLDDHEHQDLDLDCRSPLLS</sequence>
<evidence type="ECO:0000256" key="1">
    <source>
        <dbReference type="SAM" id="Phobius"/>
    </source>
</evidence>
<evidence type="ECO:0000313" key="3">
    <source>
        <dbReference type="Proteomes" id="UP001472677"/>
    </source>
</evidence>
<protein>
    <submittedName>
        <fullName evidence="2">Uncharacterized protein</fullName>
    </submittedName>
</protein>
<dbReference type="PANTHER" id="PTHR36322">
    <property type="entry name" value="TRANSMEMBRANE PROTEIN"/>
    <property type="match status" value="1"/>
</dbReference>
<feature type="transmembrane region" description="Helical" evidence="1">
    <location>
        <begin position="89"/>
        <end position="110"/>
    </location>
</feature>
<reference evidence="2 3" key="1">
    <citation type="journal article" date="2024" name="G3 (Bethesda)">
        <title>Genome assembly of Hibiscus sabdariffa L. provides insights into metabolisms of medicinal natural products.</title>
        <authorList>
            <person name="Kim T."/>
        </authorList>
    </citation>
    <scope>NUCLEOTIDE SEQUENCE [LARGE SCALE GENOMIC DNA]</scope>
    <source>
        <strain evidence="2">TK-2024</strain>
        <tissue evidence="2">Old leaves</tissue>
    </source>
</reference>
<organism evidence="2 3">
    <name type="scientific">Hibiscus sabdariffa</name>
    <name type="common">roselle</name>
    <dbReference type="NCBI Taxonomy" id="183260"/>
    <lineage>
        <taxon>Eukaryota</taxon>
        <taxon>Viridiplantae</taxon>
        <taxon>Streptophyta</taxon>
        <taxon>Embryophyta</taxon>
        <taxon>Tracheophyta</taxon>
        <taxon>Spermatophyta</taxon>
        <taxon>Magnoliopsida</taxon>
        <taxon>eudicotyledons</taxon>
        <taxon>Gunneridae</taxon>
        <taxon>Pentapetalae</taxon>
        <taxon>rosids</taxon>
        <taxon>malvids</taxon>
        <taxon>Malvales</taxon>
        <taxon>Malvaceae</taxon>
        <taxon>Malvoideae</taxon>
        <taxon>Hibiscus</taxon>
    </lineage>
</organism>
<keyword evidence="1" id="KW-0812">Transmembrane</keyword>
<proteinExistence type="predicted"/>
<evidence type="ECO:0000313" key="2">
    <source>
        <dbReference type="EMBL" id="KAK8552711.1"/>
    </source>
</evidence>
<dbReference type="EMBL" id="JBBPBM010000020">
    <property type="protein sequence ID" value="KAK8552711.1"/>
    <property type="molecule type" value="Genomic_DNA"/>
</dbReference>
<gene>
    <name evidence="2" type="ORF">V6N12_041290</name>
</gene>
<dbReference type="PANTHER" id="PTHR36322:SF3">
    <property type="entry name" value="TRANSMEMBRANE PROTEIN"/>
    <property type="match status" value="1"/>
</dbReference>
<name>A0ABR2E687_9ROSI</name>
<keyword evidence="3" id="KW-1185">Reference proteome</keyword>
<accession>A0ABR2E687</accession>
<keyword evidence="1" id="KW-1133">Transmembrane helix</keyword>